<dbReference type="EMBL" id="AP013538">
    <property type="protein sequence ID" value="BAQ93976.1"/>
    <property type="molecule type" value="Genomic_DNA"/>
</dbReference>
<dbReference type="GeneID" id="55412124"/>
<reference evidence="1 2" key="1">
    <citation type="journal article" date="2013" name="PLoS Genet.">
        <title>Expanding the Marine Virosphere Using Metagenomics.</title>
        <authorList>
            <person name="Mizuno C.M."/>
            <person name="Rodriguez-Valera F."/>
            <person name="Kimes N.E."/>
            <person name="Ghai R."/>
        </authorList>
    </citation>
    <scope>NUCLEOTIDE SEQUENCE [LARGE SCALE GENOMIC DNA]</scope>
    <source>
        <strain evidence="1">UvMED-CGR-U-MedDCM-OCT-S45-C4</strain>
    </source>
</reference>
<proteinExistence type="predicted"/>
<dbReference type="RefSeq" id="YP_009778034.1">
    <property type="nucleotide sequence ID" value="NC_047709.1"/>
</dbReference>
<sequence length="33" mass="3945">MPNVEVRQRVREQAQALKEQKLVYRGVAYLKSR</sequence>
<name>A0A6S4PI05_9CAUD</name>
<protein>
    <submittedName>
        <fullName evidence="1">Uncharacterized protein</fullName>
    </submittedName>
</protein>
<evidence type="ECO:0000313" key="1">
    <source>
        <dbReference type="EMBL" id="BAQ93976.1"/>
    </source>
</evidence>
<dbReference type="KEGG" id="vg:55412124"/>
<keyword evidence="2" id="KW-1185">Reference proteome</keyword>
<accession>A0A6S4PI05</accession>
<dbReference type="Proteomes" id="UP000505248">
    <property type="component" value="Segment"/>
</dbReference>
<evidence type="ECO:0000313" key="2">
    <source>
        <dbReference type="Proteomes" id="UP000505248"/>
    </source>
</evidence>
<organism evidence="1 2">
    <name type="scientific">uncultured phage_MedDCM-OCT-S45-C4</name>
    <dbReference type="NCBI Taxonomy" id="2740801"/>
    <lineage>
        <taxon>Viruses</taxon>
        <taxon>Duplodnaviria</taxon>
        <taxon>Heunggongvirae</taxon>
        <taxon>Uroviricota</taxon>
        <taxon>Caudoviricetes</taxon>
        <taxon>Autographivirales</taxon>
        <taxon>Ashivirus</taxon>
        <taxon>Ashivirus S45C4</taxon>
    </lineage>
</organism>